<feature type="compositionally biased region" description="Basic and acidic residues" evidence="4">
    <location>
        <begin position="417"/>
        <end position="428"/>
    </location>
</feature>
<feature type="region of interest" description="Disordered" evidence="4">
    <location>
        <begin position="405"/>
        <end position="428"/>
    </location>
</feature>
<evidence type="ECO:0000256" key="4">
    <source>
        <dbReference type="SAM" id="MobiDB-lite"/>
    </source>
</evidence>
<dbReference type="Gene3D" id="3.90.580.10">
    <property type="entry name" value="Zinc finger, CHC2-type domain"/>
    <property type="match status" value="1"/>
</dbReference>
<evidence type="ECO:0000256" key="1">
    <source>
        <dbReference type="ARBA" id="ARBA00022723"/>
    </source>
</evidence>
<keyword evidence="7" id="KW-1185">Reference proteome</keyword>
<feature type="compositionally biased region" description="Low complexity" evidence="4">
    <location>
        <begin position="477"/>
        <end position="493"/>
    </location>
</feature>
<dbReference type="SUPFAM" id="SSF57783">
    <property type="entry name" value="Zinc beta-ribbon"/>
    <property type="match status" value="1"/>
</dbReference>
<keyword evidence="1" id="KW-0479">Metal-binding</keyword>
<evidence type="ECO:0000259" key="5">
    <source>
        <dbReference type="SMART" id="SM00400"/>
    </source>
</evidence>
<dbReference type="InterPro" id="IPR002694">
    <property type="entry name" value="Znf_CHC2"/>
</dbReference>
<evidence type="ECO:0000313" key="7">
    <source>
        <dbReference type="Proteomes" id="UP001207582"/>
    </source>
</evidence>
<dbReference type="EMBL" id="JAPDOG010000011">
    <property type="protein sequence ID" value="MCW3782611.1"/>
    <property type="molecule type" value="Genomic_DNA"/>
</dbReference>
<dbReference type="PANTHER" id="PTHR30313">
    <property type="entry name" value="DNA PRIMASE"/>
    <property type="match status" value="1"/>
</dbReference>
<protein>
    <submittedName>
        <fullName evidence="6">CHC2 zinc finger domain-containing protein</fullName>
    </submittedName>
</protein>
<dbReference type="Pfam" id="PF01807">
    <property type="entry name" value="Zn_ribbon_DnaG"/>
    <property type="match status" value="1"/>
</dbReference>
<comment type="caution">
    <text evidence="6">The sequence shown here is derived from an EMBL/GenBank/DDBJ whole genome shotgun (WGS) entry which is preliminary data.</text>
</comment>
<evidence type="ECO:0000256" key="3">
    <source>
        <dbReference type="ARBA" id="ARBA00022833"/>
    </source>
</evidence>
<keyword evidence="3" id="KW-0862">Zinc</keyword>
<gene>
    <name evidence="6" type="ORF">OM960_13545</name>
</gene>
<accession>A0ABT3J4L8</accession>
<dbReference type="PANTHER" id="PTHR30313:SF2">
    <property type="entry name" value="DNA PRIMASE"/>
    <property type="match status" value="1"/>
</dbReference>
<feature type="domain" description="Zinc finger CHC2-type" evidence="5">
    <location>
        <begin position="33"/>
        <end position="89"/>
    </location>
</feature>
<sequence length="1082" mass="119344">MTELKDRVKSAYPIDRALAELTGVTLKGRSGMLEGCCPFHVEKSPSFNVNVQKGRYRCFGAGCGAAGDVFSLICDTQNIDFRAAVLFGAERAGVEIPEPLRRDRRPNTGRQAARQAIRYPEARIQEAPETLLPSTFIPVRDGMRRPRAGIEFRIWENGGQAGDKMREEKRYFPAMVHEYRSISGDLLMSVMRIEFNGKKFFIPARLAEPSPDCPRYLTEKAAPGDPRLAWIVLGPRQGEAKPVFGLEHARAWNARGGRNVLIVEGEKTRDAAARLIAATDQAGDWLVLSPMGGGSSSIYADWEPLLRLIGDRPVSFTVWPDADKPLERPDGSVVDRQKHYVLQTLSALVQRAIDFGAPDMPSICAVTPPSGVESGWDIADAEREGWSPDRLRSYIEKHSSKVEKTMLSLRQSPTHQPETEERAGREAPAELAPFDVAADAAGDDSDWLDVIAALEQEGGDEAAPDDAQIRAGEDVSAEAGDAGAGSALPPGDLEANDGEDEGDEAAAGGHPLRNPHFRCLGYLDQVNYYMSLRSGQIFGLTASAMKPNSLLSLAPRDWWLEHFGGKFDRNGMPSSINWETAIDVMIAGSYDAGVWDPRLQCAQGARIDGGLVVFNTGSKLYVEGRNIVKLDRFDGRYCYCIGPSTRTPEVNNPFLADAAEVRQYLSIISSLDWRSERRELAIMALFGWTAISPICGILKWRPHLWLDGQRGSGKSWIVNNLIKPVLGDYVVNVLSNSSEPGIRNMLNGRSVPVIFDEAEGEDRDNRARMDAIIRMARHSAVESNSVVAQGVSGGGSHRYYSIASTFLMTSIVPQLEAAADRSRFARLQLASGRKHEGFTRDIEIPASALLTPEFSDRFIGRMIRRAGDYHKTYMHMVHGLCSLGLERRVADVYGTFATGCWLMLRDGIPADEREAAYFISSEFNVIEQMLDFNSEISEDKDHDRLFREIMSHEVRLDGRNAGSRSEQVGSLMEIACGYESEDDAIMSQDEAREVLLRYGMRPGIGDTPCLAGQVATHMLIHKNAAPIRNMLDKTPYARSYPDVMHQADGVKMGKTVRFGPGMGISRSIIVPLKHFSIGVDNA</sequence>
<dbReference type="InterPro" id="IPR050219">
    <property type="entry name" value="DnaG_primase"/>
</dbReference>
<dbReference type="InterPro" id="IPR036977">
    <property type="entry name" value="DNA_primase_Znf_CHC2"/>
</dbReference>
<proteinExistence type="predicted"/>
<feature type="region of interest" description="Disordered" evidence="4">
    <location>
        <begin position="473"/>
        <end position="510"/>
    </location>
</feature>
<dbReference type="SMART" id="SM00400">
    <property type="entry name" value="ZnF_CHCC"/>
    <property type="match status" value="1"/>
</dbReference>
<evidence type="ECO:0000313" key="6">
    <source>
        <dbReference type="EMBL" id="MCW3782611.1"/>
    </source>
</evidence>
<reference evidence="6 7" key="1">
    <citation type="submission" date="2022-10" db="EMBL/GenBank/DDBJ databases">
        <title>Defluviimonas sp. CAU 1641 isolated from mud.</title>
        <authorList>
            <person name="Kim W."/>
        </authorList>
    </citation>
    <scope>NUCLEOTIDE SEQUENCE [LARGE SCALE GENOMIC DNA]</scope>
    <source>
        <strain evidence="6 7">CAU 1641</strain>
    </source>
</reference>
<name>A0ABT3J4L8_9RHOB</name>
<feature type="compositionally biased region" description="Acidic residues" evidence="4">
    <location>
        <begin position="494"/>
        <end position="504"/>
    </location>
</feature>
<organism evidence="6 7">
    <name type="scientific">Defluviimonas salinarum</name>
    <dbReference type="NCBI Taxonomy" id="2992147"/>
    <lineage>
        <taxon>Bacteria</taxon>
        <taxon>Pseudomonadati</taxon>
        <taxon>Pseudomonadota</taxon>
        <taxon>Alphaproteobacteria</taxon>
        <taxon>Rhodobacterales</taxon>
        <taxon>Paracoccaceae</taxon>
        <taxon>Albidovulum</taxon>
    </lineage>
</organism>
<keyword evidence="2" id="KW-0863">Zinc-finger</keyword>
<evidence type="ECO:0000256" key="2">
    <source>
        <dbReference type="ARBA" id="ARBA00022771"/>
    </source>
</evidence>
<dbReference type="Proteomes" id="UP001207582">
    <property type="component" value="Unassembled WGS sequence"/>
</dbReference>